<dbReference type="Proteomes" id="UP000590524">
    <property type="component" value="Unassembled WGS sequence"/>
</dbReference>
<protein>
    <submittedName>
        <fullName evidence="9">Cation diffusion facilitator family transporter</fullName>
    </submittedName>
</protein>
<keyword evidence="3" id="KW-0862">Zinc</keyword>
<dbReference type="Gene3D" id="1.20.1510.10">
    <property type="entry name" value="Cation efflux protein transmembrane domain"/>
    <property type="match status" value="1"/>
</dbReference>
<feature type="transmembrane region" description="Helical" evidence="7">
    <location>
        <begin position="44"/>
        <end position="66"/>
    </location>
</feature>
<keyword evidence="10" id="KW-1185">Reference proteome</keyword>
<reference evidence="9 10" key="1">
    <citation type="submission" date="2020-08" db="EMBL/GenBank/DDBJ databases">
        <title>Genomic Encyclopedia of Type Strains, Phase IV (KMG-IV): sequencing the most valuable type-strain genomes for metagenomic binning, comparative biology and taxonomic classification.</title>
        <authorList>
            <person name="Goeker M."/>
        </authorList>
    </citation>
    <scope>NUCLEOTIDE SEQUENCE [LARGE SCALE GENOMIC DNA]</scope>
    <source>
        <strain evidence="9 10">DSM 19371</strain>
    </source>
</reference>
<dbReference type="PANTHER" id="PTHR11562:SF17">
    <property type="entry name" value="RE54080P-RELATED"/>
    <property type="match status" value="1"/>
</dbReference>
<evidence type="ECO:0000256" key="3">
    <source>
        <dbReference type="ARBA" id="ARBA00022906"/>
    </source>
</evidence>
<dbReference type="Pfam" id="PF01545">
    <property type="entry name" value="Cation_efflux"/>
    <property type="match status" value="1"/>
</dbReference>
<keyword evidence="5 7" id="KW-0472">Membrane</keyword>
<feature type="region of interest" description="Disordered" evidence="6">
    <location>
        <begin position="1"/>
        <end position="33"/>
    </location>
</feature>
<feature type="domain" description="Cation efflux protein transmembrane" evidence="8">
    <location>
        <begin position="46"/>
        <end position="222"/>
    </location>
</feature>
<dbReference type="EMBL" id="JACIEU010000029">
    <property type="protein sequence ID" value="MBB4151052.1"/>
    <property type="molecule type" value="Genomic_DNA"/>
</dbReference>
<keyword evidence="3" id="KW-0406">Ion transport</keyword>
<organism evidence="9 10">
    <name type="scientific">Sphingobium scionense</name>
    <dbReference type="NCBI Taxonomy" id="1404341"/>
    <lineage>
        <taxon>Bacteria</taxon>
        <taxon>Pseudomonadati</taxon>
        <taxon>Pseudomonadota</taxon>
        <taxon>Alphaproteobacteria</taxon>
        <taxon>Sphingomonadales</taxon>
        <taxon>Sphingomonadaceae</taxon>
        <taxon>Sphingobium</taxon>
    </lineage>
</organism>
<feature type="transmembrane region" description="Helical" evidence="7">
    <location>
        <begin position="175"/>
        <end position="192"/>
    </location>
</feature>
<proteinExistence type="predicted"/>
<keyword evidence="3" id="KW-0813">Transport</keyword>
<keyword evidence="2 7" id="KW-0812">Transmembrane</keyword>
<dbReference type="SUPFAM" id="SSF161111">
    <property type="entry name" value="Cation efflux protein transmembrane domain-like"/>
    <property type="match status" value="1"/>
</dbReference>
<keyword evidence="4 7" id="KW-1133">Transmembrane helix</keyword>
<dbReference type="AlphaFoldDB" id="A0A7W6LVU1"/>
<evidence type="ECO:0000313" key="10">
    <source>
        <dbReference type="Proteomes" id="UP000590524"/>
    </source>
</evidence>
<comment type="subcellular location">
    <subcellularLocation>
        <location evidence="1">Membrane</location>
        <topology evidence="1">Multi-pass membrane protein</topology>
    </subcellularLocation>
</comment>
<evidence type="ECO:0000259" key="8">
    <source>
        <dbReference type="Pfam" id="PF01545"/>
    </source>
</evidence>
<evidence type="ECO:0000256" key="7">
    <source>
        <dbReference type="SAM" id="Phobius"/>
    </source>
</evidence>
<feature type="transmembrane region" description="Helical" evidence="7">
    <location>
        <begin position="103"/>
        <end position="123"/>
    </location>
</feature>
<gene>
    <name evidence="9" type="ORF">GGQ90_004864</name>
</gene>
<feature type="compositionally biased region" description="Polar residues" evidence="6">
    <location>
        <begin position="1"/>
        <end position="10"/>
    </location>
</feature>
<dbReference type="InterPro" id="IPR027469">
    <property type="entry name" value="Cation_efflux_TMD_sf"/>
</dbReference>
<keyword evidence="3" id="KW-0864">Zinc transport</keyword>
<evidence type="ECO:0000256" key="1">
    <source>
        <dbReference type="ARBA" id="ARBA00004141"/>
    </source>
</evidence>
<sequence>MSHISLASTATGGGKEGRMNASTESCGCHGEPARAQTDPAYRRALLTVVVLNLGFGVAELFGGFIADSQALKADSLDFLGDGSISLIGLLALAWSARARAKVALTQGLFLGALGVGVIGFAIWRALNATAPDAELMGTIGVVALAINVVSALVLARFREGDANVRAIWLFSRNDALANVAVIAAAGLVAWTGSAWPDLAVAGLIALLFLHSAYEIVTGARRELGER</sequence>
<comment type="caution">
    <text evidence="9">The sequence shown here is derived from an EMBL/GenBank/DDBJ whole genome shotgun (WGS) entry which is preliminary data.</text>
</comment>
<dbReference type="InterPro" id="IPR050681">
    <property type="entry name" value="CDF/SLC30A"/>
</dbReference>
<dbReference type="GO" id="GO:0005886">
    <property type="term" value="C:plasma membrane"/>
    <property type="evidence" value="ECO:0007669"/>
    <property type="project" value="TreeGrafter"/>
</dbReference>
<dbReference type="InterPro" id="IPR058533">
    <property type="entry name" value="Cation_efflux_TM"/>
</dbReference>
<name>A0A7W6LVU1_9SPHN</name>
<evidence type="ECO:0000256" key="4">
    <source>
        <dbReference type="ARBA" id="ARBA00022989"/>
    </source>
</evidence>
<evidence type="ECO:0000256" key="6">
    <source>
        <dbReference type="SAM" id="MobiDB-lite"/>
    </source>
</evidence>
<feature type="transmembrane region" description="Helical" evidence="7">
    <location>
        <begin position="135"/>
        <end position="155"/>
    </location>
</feature>
<dbReference type="PANTHER" id="PTHR11562">
    <property type="entry name" value="CATION EFFLUX PROTEIN/ ZINC TRANSPORTER"/>
    <property type="match status" value="1"/>
</dbReference>
<evidence type="ECO:0000313" key="9">
    <source>
        <dbReference type="EMBL" id="MBB4151052.1"/>
    </source>
</evidence>
<evidence type="ECO:0000256" key="2">
    <source>
        <dbReference type="ARBA" id="ARBA00022692"/>
    </source>
</evidence>
<evidence type="ECO:0000256" key="5">
    <source>
        <dbReference type="ARBA" id="ARBA00023136"/>
    </source>
</evidence>
<feature type="transmembrane region" description="Helical" evidence="7">
    <location>
        <begin position="198"/>
        <end position="216"/>
    </location>
</feature>
<accession>A0A7W6LVU1</accession>
<dbReference type="GO" id="GO:0005385">
    <property type="term" value="F:zinc ion transmembrane transporter activity"/>
    <property type="evidence" value="ECO:0007669"/>
    <property type="project" value="TreeGrafter"/>
</dbReference>
<feature type="transmembrane region" description="Helical" evidence="7">
    <location>
        <begin position="78"/>
        <end position="96"/>
    </location>
</feature>